<dbReference type="OrthoDB" id="6378219at2759"/>
<dbReference type="AlphaFoldDB" id="A0A9X6RK18"/>
<reference evidence="2" key="1">
    <citation type="submission" date="2017-01" db="EMBL/GenBank/DDBJ databases">
        <title>Comparative genomics of anhydrobiosis in the tardigrade Hypsibius dujardini.</title>
        <authorList>
            <person name="Yoshida Y."/>
            <person name="Koutsovoulos G."/>
            <person name="Laetsch D."/>
            <person name="Stevens L."/>
            <person name="Kumar S."/>
            <person name="Horikawa D."/>
            <person name="Ishino K."/>
            <person name="Komine S."/>
            <person name="Tomita M."/>
            <person name="Blaxter M."/>
            <person name="Arakawa K."/>
        </authorList>
    </citation>
    <scope>NUCLEOTIDE SEQUENCE [LARGE SCALE GENOMIC DNA]</scope>
    <source>
        <strain evidence="2">Z151</strain>
    </source>
</reference>
<evidence type="ECO:0000313" key="2">
    <source>
        <dbReference type="Proteomes" id="UP000192578"/>
    </source>
</evidence>
<dbReference type="Proteomes" id="UP000192578">
    <property type="component" value="Unassembled WGS sequence"/>
</dbReference>
<protein>
    <submittedName>
        <fullName evidence="1">Uncharacterized protein</fullName>
    </submittedName>
</protein>
<accession>A0A9X6RK18</accession>
<organism evidence="1 2">
    <name type="scientific">Hypsibius exemplaris</name>
    <name type="common">Freshwater tardigrade</name>
    <dbReference type="NCBI Taxonomy" id="2072580"/>
    <lineage>
        <taxon>Eukaryota</taxon>
        <taxon>Metazoa</taxon>
        <taxon>Ecdysozoa</taxon>
        <taxon>Tardigrada</taxon>
        <taxon>Eutardigrada</taxon>
        <taxon>Parachela</taxon>
        <taxon>Hypsibioidea</taxon>
        <taxon>Hypsibiidae</taxon>
        <taxon>Hypsibius</taxon>
    </lineage>
</organism>
<keyword evidence="2" id="KW-1185">Reference proteome</keyword>
<sequence length="109" mass="11950">MERKQPCTFTNNNDLSLRITMASKRYLTVFCLVILALQQTDALFGTPKHCTWHGTAPACWPSCPSGKVSKMETSCGPNKLLCCVIGKKKLCCPKDLDITPEMAAAIARS</sequence>
<gene>
    <name evidence="1" type="ORF">BV898_15254</name>
</gene>
<evidence type="ECO:0000313" key="1">
    <source>
        <dbReference type="EMBL" id="OWA50748.1"/>
    </source>
</evidence>
<name>A0A9X6RK18_HYPEX</name>
<proteinExistence type="predicted"/>
<dbReference type="EMBL" id="MTYJ01000201">
    <property type="protein sequence ID" value="OWA50748.1"/>
    <property type="molecule type" value="Genomic_DNA"/>
</dbReference>
<comment type="caution">
    <text evidence="1">The sequence shown here is derived from an EMBL/GenBank/DDBJ whole genome shotgun (WGS) entry which is preliminary data.</text>
</comment>